<dbReference type="PANTHER" id="PTHR33741:SF5">
    <property type="entry name" value="TRANSMEMBRANE PROTEIN DDB_G0269096-RELATED"/>
    <property type="match status" value="1"/>
</dbReference>
<feature type="transmembrane region" description="Helical" evidence="1">
    <location>
        <begin position="259"/>
        <end position="289"/>
    </location>
</feature>
<evidence type="ECO:0000259" key="2">
    <source>
        <dbReference type="Pfam" id="PF04982"/>
    </source>
</evidence>
<feature type="transmembrane region" description="Helical" evidence="1">
    <location>
        <begin position="88"/>
        <end position="105"/>
    </location>
</feature>
<gene>
    <name evidence="3" type="ORF">SCF082_LOCUS14809</name>
</gene>
<feature type="transmembrane region" description="Helical" evidence="1">
    <location>
        <begin position="56"/>
        <end position="76"/>
    </location>
</feature>
<feature type="transmembrane region" description="Helical" evidence="1">
    <location>
        <begin position="143"/>
        <end position="163"/>
    </location>
</feature>
<keyword evidence="1" id="KW-1133">Transmembrane helix</keyword>
<dbReference type="PANTHER" id="PTHR33741">
    <property type="entry name" value="TRANSMEMBRANE PROTEIN DDB_G0269096-RELATED"/>
    <property type="match status" value="1"/>
</dbReference>
<proteinExistence type="predicted"/>
<dbReference type="InterPro" id="IPR007065">
    <property type="entry name" value="HPP"/>
</dbReference>
<name>A0ABP0K067_9DINO</name>
<feature type="transmembrane region" description="Helical" evidence="1">
    <location>
        <begin position="183"/>
        <end position="205"/>
    </location>
</feature>
<feature type="transmembrane region" description="Helical" evidence="1">
    <location>
        <begin position="328"/>
        <end position="346"/>
    </location>
</feature>
<dbReference type="InterPro" id="IPR058581">
    <property type="entry name" value="TM_HPP"/>
</dbReference>
<feature type="domain" description="HPP transmembrane region" evidence="2">
    <location>
        <begin position="250"/>
        <end position="402"/>
    </location>
</feature>
<accession>A0ABP0K067</accession>
<sequence>MANVANSKAYHEMKPVNELALEQGEPLKEVIVAEATPSYFEKMLGAGEEPPPQLSLYYSSFSFLGAFVGMSAIGLLHTYVMMPEANMALLVGSFGAMSVILFSGFKTPVAQPKNVIIGNTIGGLVGVVVFESMALLGLQQMLWLGAALAVSLTIVAQEITGTVHPPGGATALIYVITPPVQHLRYWFVLCPSFLGAVIMVAVACVTNNLSSDRVYPQYWWPSAEEAHVLPGKVAFQVLLREAKPLPAAFPPLAQTWCSFLGAFVGVATLGLLHTLLIGAFGAMSVIIFSAWKVPFAQPKNAIIGNTLGGLVGVCVYNFLQAFGLGQHVWFGAALAVALTILVQEITNTVHPPGGATALLFEIVPMLHKFEFMYVLTPSFLGTVILVLIGCITNNLVAKRHYPQFWFPF</sequence>
<evidence type="ECO:0000256" key="1">
    <source>
        <dbReference type="SAM" id="Phobius"/>
    </source>
</evidence>
<evidence type="ECO:0000313" key="4">
    <source>
        <dbReference type="Proteomes" id="UP001642464"/>
    </source>
</evidence>
<keyword evidence="1" id="KW-0472">Membrane</keyword>
<feature type="transmembrane region" description="Helical" evidence="1">
    <location>
        <begin position="301"/>
        <end position="319"/>
    </location>
</feature>
<dbReference type="Proteomes" id="UP001642464">
    <property type="component" value="Unassembled WGS sequence"/>
</dbReference>
<protein>
    <submittedName>
        <fullName evidence="3">Transmembrane protein DDB_G0269096</fullName>
    </submittedName>
</protein>
<evidence type="ECO:0000313" key="3">
    <source>
        <dbReference type="EMBL" id="CAK9020161.1"/>
    </source>
</evidence>
<feature type="transmembrane region" description="Helical" evidence="1">
    <location>
        <begin position="117"/>
        <end position="136"/>
    </location>
</feature>
<dbReference type="EMBL" id="CAXAMM010009369">
    <property type="protein sequence ID" value="CAK9020161.1"/>
    <property type="molecule type" value="Genomic_DNA"/>
</dbReference>
<reference evidence="3 4" key="1">
    <citation type="submission" date="2024-02" db="EMBL/GenBank/DDBJ databases">
        <authorList>
            <person name="Chen Y."/>
            <person name="Shah S."/>
            <person name="Dougan E. K."/>
            <person name="Thang M."/>
            <person name="Chan C."/>
        </authorList>
    </citation>
    <scope>NUCLEOTIDE SEQUENCE [LARGE SCALE GENOMIC DNA]</scope>
</reference>
<keyword evidence="1 3" id="KW-0812">Transmembrane</keyword>
<feature type="transmembrane region" description="Helical" evidence="1">
    <location>
        <begin position="371"/>
        <end position="396"/>
    </location>
</feature>
<dbReference type="Pfam" id="PF04982">
    <property type="entry name" value="TM_HPP"/>
    <property type="match status" value="2"/>
</dbReference>
<feature type="domain" description="HPP transmembrane region" evidence="2">
    <location>
        <begin position="53"/>
        <end position="216"/>
    </location>
</feature>
<comment type="caution">
    <text evidence="3">The sequence shown here is derived from an EMBL/GenBank/DDBJ whole genome shotgun (WGS) entry which is preliminary data.</text>
</comment>
<keyword evidence="4" id="KW-1185">Reference proteome</keyword>
<organism evidence="3 4">
    <name type="scientific">Durusdinium trenchii</name>
    <dbReference type="NCBI Taxonomy" id="1381693"/>
    <lineage>
        <taxon>Eukaryota</taxon>
        <taxon>Sar</taxon>
        <taxon>Alveolata</taxon>
        <taxon>Dinophyceae</taxon>
        <taxon>Suessiales</taxon>
        <taxon>Symbiodiniaceae</taxon>
        <taxon>Durusdinium</taxon>
    </lineage>
</organism>